<dbReference type="RefSeq" id="WP_066657207.1">
    <property type="nucleotide sequence ID" value="NZ_CBCSCL010000006.1"/>
</dbReference>
<dbReference type="OrthoDB" id="9800600at2"/>
<dbReference type="GO" id="GO:0032259">
    <property type="term" value="P:methylation"/>
    <property type="evidence" value="ECO:0007669"/>
    <property type="project" value="UniProtKB-KW"/>
</dbReference>
<dbReference type="InterPro" id="IPR023393">
    <property type="entry name" value="START-like_dom_sf"/>
</dbReference>
<dbReference type="Pfam" id="PF08327">
    <property type="entry name" value="AHSA1"/>
    <property type="match status" value="1"/>
</dbReference>
<dbReference type="EMBL" id="CP016172">
    <property type="protein sequence ID" value="ANN77513.1"/>
    <property type="molecule type" value="Genomic_DNA"/>
</dbReference>
<keyword evidence="3" id="KW-0489">Methyltransferase</keyword>
<feature type="domain" description="Activator of Hsp90 ATPase homologue 1/2-like C-terminal" evidence="2">
    <location>
        <begin position="14"/>
        <end position="157"/>
    </location>
</feature>
<dbReference type="Proteomes" id="UP000091926">
    <property type="component" value="Chromosome"/>
</dbReference>
<evidence type="ECO:0000259" key="2">
    <source>
        <dbReference type="Pfam" id="PF08327"/>
    </source>
</evidence>
<sequence>MSQTDRIEKQVLLRAPRERVWRAISEAERFGAWFGVRFDGAFAAGARLTGRITPTQVDAAVAAAQKPYEGLPFEFVIERVEPMHLFSFRWHPYAVEPDADYTQEPMTLVSFVLRDAPEGTLLTITESGFDSIPPARRAQAFAANEGGWSHQCRLVEKYVTMTMGQGGGQLE</sequence>
<keyword evidence="4" id="KW-1185">Reference proteome</keyword>
<proteinExistence type="inferred from homology"/>
<reference evidence="3 4" key="1">
    <citation type="submission" date="2016-06" db="EMBL/GenBank/DDBJ databases">
        <title>Complete genome sequences of Bordetella bronchialis and Bordetella flabilis.</title>
        <authorList>
            <person name="LiPuma J.J."/>
            <person name="Spilker T."/>
        </authorList>
    </citation>
    <scope>NUCLEOTIDE SEQUENCE [LARGE SCALE GENOMIC DNA]</scope>
    <source>
        <strain evidence="3 4">AU10664</strain>
    </source>
</reference>
<comment type="similarity">
    <text evidence="1">Belongs to the AHA1 family.</text>
</comment>
<evidence type="ECO:0000313" key="4">
    <source>
        <dbReference type="Proteomes" id="UP000091926"/>
    </source>
</evidence>
<dbReference type="CDD" id="cd08898">
    <property type="entry name" value="SRPBCC_CalC_Aha1-like_5"/>
    <property type="match status" value="1"/>
</dbReference>
<dbReference type="KEGG" id="bfz:BAU07_10715"/>
<dbReference type="STRING" id="463014.BAU07_10715"/>
<evidence type="ECO:0000256" key="1">
    <source>
        <dbReference type="ARBA" id="ARBA00006817"/>
    </source>
</evidence>
<dbReference type="GO" id="GO:0008168">
    <property type="term" value="F:methyltransferase activity"/>
    <property type="evidence" value="ECO:0007669"/>
    <property type="project" value="UniProtKB-KW"/>
</dbReference>
<evidence type="ECO:0000313" key="3">
    <source>
        <dbReference type="EMBL" id="ANN77513.1"/>
    </source>
</evidence>
<dbReference type="InterPro" id="IPR013538">
    <property type="entry name" value="ASHA1/2-like_C"/>
</dbReference>
<organism evidence="3 4">
    <name type="scientific">Bordetella flabilis</name>
    <dbReference type="NCBI Taxonomy" id="463014"/>
    <lineage>
        <taxon>Bacteria</taxon>
        <taxon>Pseudomonadati</taxon>
        <taxon>Pseudomonadota</taxon>
        <taxon>Betaproteobacteria</taxon>
        <taxon>Burkholderiales</taxon>
        <taxon>Alcaligenaceae</taxon>
        <taxon>Bordetella</taxon>
    </lineage>
</organism>
<keyword evidence="3" id="KW-0808">Transferase</keyword>
<name>A0A193GD14_9BORD</name>
<dbReference type="Gene3D" id="3.30.530.20">
    <property type="match status" value="1"/>
</dbReference>
<gene>
    <name evidence="3" type="ORF">BAU07_10715</name>
</gene>
<protein>
    <submittedName>
        <fullName evidence="3">Vanillate O-demethylase oxidoreductase VanB</fullName>
    </submittedName>
</protein>
<accession>A0A193GD14</accession>
<dbReference type="SUPFAM" id="SSF55961">
    <property type="entry name" value="Bet v1-like"/>
    <property type="match status" value="1"/>
</dbReference>
<dbReference type="AlphaFoldDB" id="A0A193GD14"/>